<reference evidence="2" key="1">
    <citation type="submission" date="2021-01" db="EMBL/GenBank/DDBJ databases">
        <authorList>
            <person name="Corre E."/>
            <person name="Pelletier E."/>
            <person name="Niang G."/>
            <person name="Scheremetjew M."/>
            <person name="Finn R."/>
            <person name="Kale V."/>
            <person name="Holt S."/>
            <person name="Cochrane G."/>
            <person name="Meng A."/>
            <person name="Brown T."/>
            <person name="Cohen L."/>
        </authorList>
    </citation>
    <scope>NUCLEOTIDE SEQUENCE</scope>
    <source>
        <strain evidence="2">NIES-2562</strain>
    </source>
</reference>
<evidence type="ECO:0000313" key="2">
    <source>
        <dbReference type="EMBL" id="CAE0246407.1"/>
    </source>
</evidence>
<feature type="compositionally biased region" description="Polar residues" evidence="1">
    <location>
        <begin position="354"/>
        <end position="366"/>
    </location>
</feature>
<proteinExistence type="predicted"/>
<feature type="compositionally biased region" description="Basic and acidic residues" evidence="1">
    <location>
        <begin position="109"/>
        <end position="119"/>
    </location>
</feature>
<gene>
    <name evidence="2" type="ORF">PBIL07802_LOCUS8590</name>
</gene>
<protein>
    <submittedName>
        <fullName evidence="2">Uncharacterized protein</fullName>
    </submittedName>
</protein>
<name>A0A7S3G3A7_9EUKA</name>
<dbReference type="EMBL" id="HBIB01013038">
    <property type="protein sequence ID" value="CAE0246407.1"/>
    <property type="molecule type" value="Transcribed_RNA"/>
</dbReference>
<feature type="region of interest" description="Disordered" evidence="1">
    <location>
        <begin position="351"/>
        <end position="375"/>
    </location>
</feature>
<accession>A0A7S3G3A7</accession>
<organism evidence="2">
    <name type="scientific">Palpitomonas bilix</name>
    <dbReference type="NCBI Taxonomy" id="652834"/>
    <lineage>
        <taxon>Eukaryota</taxon>
        <taxon>Eukaryota incertae sedis</taxon>
    </lineage>
</organism>
<evidence type="ECO:0000256" key="1">
    <source>
        <dbReference type="SAM" id="MobiDB-lite"/>
    </source>
</evidence>
<dbReference type="AlphaFoldDB" id="A0A7S3G3A7"/>
<feature type="region of interest" description="Disordered" evidence="1">
    <location>
        <begin position="101"/>
        <end position="133"/>
    </location>
</feature>
<sequence>MMSAFSVQANNGWRVDVWRTSKDESFTFTLRKEGDLVHLPLSSPNVRLGVNGLKDDSSLKKLLSEVAVDSICAVVRTNVIDEPSLYFFPSHRAAGICGSKHVSGGNEASEVKGKDEGAKTKRSSNTKPNENMLGYDLHRGGGRADAGGSNMATMGNESMAASGAVPSLGAPTSRAATEATASSASLLPFRDEAPPWAAGRVFVSNFPPPKLPIRKVDHFLDAESTRELALYLYWANSSDRASGEYAKAENLALATVSAFRDMSGSDEVVESMISEMSALVKCNSDRVSRAVFDALLHHARCIASVSASLLKAFATTIEHGSLSSFKPEDFLELLDVVSKKLNLFVSRSDGGTALSGQRTATPVSRSDGSELVSGVEDVSASNVKGKDGGNDDTSLVSSEHVADGTVSLEEALLKTLALTRVLDAVTDFDMKEVPPGSITACHEIERKLEELELNLKQLPENAGVLPFAPYWIGAEVQYAKQSLLRIPCTHPDSTMRMIVRRTRAPVGYRGVKSVEELLEDFDLPLCLAVYKELMTLVSIAEPSSSVNVELKGQGNPGLRSSWYEECRFLTYLLKSGRWGDFEEFIDKVALHTADETEVLIVVREICDMVEKPVRCDEVHWPQVQVHGIQYLGQMATREKKWVMGDHVRRVIIRELFRLLGDDSRAIRDTALYVLQYCEKEKVAGPVVKSVLQDMDLASLEAAVTSPPRAQEWIEALRPHPQDAGFALFKRVADAERARQLC</sequence>